<dbReference type="AlphaFoldDB" id="A0A5J5FPW8"/>
<feature type="compositionally biased region" description="Polar residues" evidence="1">
    <location>
        <begin position="28"/>
        <end position="45"/>
    </location>
</feature>
<proteinExistence type="predicted"/>
<evidence type="ECO:0000313" key="2">
    <source>
        <dbReference type="EMBL" id="KAA8994688.1"/>
    </source>
</evidence>
<sequence length="92" mass="10274">MKNSLKNWLQSAPDNEWTNEDKCREAMQQMQQSHDQSPASESQDQAVPVGELILDFLAFVPDTFDDGKNLNGYHGDGPEGPGYYCNGVKLPE</sequence>
<organism evidence="2 3">
    <name type="scientific">Affinibrenneria salicis</name>
    <dbReference type="NCBI Taxonomy" id="2590031"/>
    <lineage>
        <taxon>Bacteria</taxon>
        <taxon>Pseudomonadati</taxon>
        <taxon>Pseudomonadota</taxon>
        <taxon>Gammaproteobacteria</taxon>
        <taxon>Enterobacterales</taxon>
        <taxon>Pectobacteriaceae</taxon>
        <taxon>Affinibrenneria</taxon>
    </lineage>
</organism>
<evidence type="ECO:0000313" key="3">
    <source>
        <dbReference type="Proteomes" id="UP000335415"/>
    </source>
</evidence>
<dbReference type="Proteomes" id="UP000335415">
    <property type="component" value="Unassembled WGS sequence"/>
</dbReference>
<feature type="region of interest" description="Disordered" evidence="1">
    <location>
        <begin position="1"/>
        <end position="45"/>
    </location>
</feature>
<accession>A0A5J5FPW8</accession>
<protein>
    <submittedName>
        <fullName evidence="2">Uncharacterized protein</fullName>
    </submittedName>
</protein>
<dbReference type="RefSeq" id="WP_150437839.1">
    <property type="nucleotide sequence ID" value="NZ_VYKJ01000027.1"/>
</dbReference>
<feature type="compositionally biased region" description="Polar residues" evidence="1">
    <location>
        <begin position="1"/>
        <end position="13"/>
    </location>
</feature>
<name>A0A5J5FPW8_9GAMM</name>
<evidence type="ECO:0000256" key="1">
    <source>
        <dbReference type="SAM" id="MobiDB-lite"/>
    </source>
</evidence>
<keyword evidence="3" id="KW-1185">Reference proteome</keyword>
<dbReference type="EMBL" id="VYKJ01000027">
    <property type="protein sequence ID" value="KAA8994688.1"/>
    <property type="molecule type" value="Genomic_DNA"/>
</dbReference>
<reference evidence="2 3" key="1">
    <citation type="submission" date="2019-09" db="EMBL/GenBank/DDBJ databases">
        <authorList>
            <person name="Li Y."/>
        </authorList>
    </citation>
    <scope>NUCLEOTIDE SEQUENCE [LARGE SCALE GENOMIC DNA]</scope>
    <source>
        <strain evidence="2 3">L3-3HA</strain>
    </source>
</reference>
<comment type="caution">
    <text evidence="2">The sequence shown here is derived from an EMBL/GenBank/DDBJ whole genome shotgun (WGS) entry which is preliminary data.</text>
</comment>
<gene>
    <name evidence="2" type="ORF">FJU30_25935</name>
</gene>